<dbReference type="CDD" id="cd16146">
    <property type="entry name" value="ARS_like"/>
    <property type="match status" value="1"/>
</dbReference>
<sequence precursor="true">MRFITVCWSALLLLLLVATGEMSRAAENARPNVVIFLADDAGWGDYSRNGNKSVATPHIDSLAANGVTLDRFFVCPVCAPTRAEFLTGRYHPRTGVYGVSTGQERMNLDERTIADAFQAAGYATGAFGKWHNGSQWPYHPMARGFDEYYGYTSGHWGEYFDPPLEHNGQPVREKGYIVDICTTAAIKFIERNAKQPFFCYVPFTTPHSPWAVPEQNWQRFKEKPITQRGTQSKQENLDETRCALAMIQNQDENVGRVLSKLDELKLADNTIVLYFSDNGPNSWRWNGEMKGRKGSTDEGGVRSTCYWRWPAKLPKDRTISGISGAIDLLPTLCTLAGIERVGDKPLDGQDLSPYLMETKKVPAERMIFSTWGRNVSVRTNQYRLDNAGQLFDLVADPSQTKAVNDQQQGTVDRLAATVQAWRIEMGFDVTPGAPSGNKRKSVDPRPIPVGYREFPRTWLPARDGEPVGSVKRSSGAPNSSYFVNWKSKEDSLVWEIDVNTTGNYAVELRYTCPLAAAGSTIELTFLKQTLSGKVMPGWDPLLYTNQETLPRPPAESKMKEFRPLKLGTIHLERGRGPLTLQASDIPGSEVMDLLEVTLTLLDR</sequence>
<feature type="chain" id="PRO_5022113888" evidence="5">
    <location>
        <begin position="26"/>
        <end position="603"/>
    </location>
</feature>
<gene>
    <name evidence="7" type="primary">atsA_49</name>
    <name evidence="7" type="ORF">ETAA8_50900</name>
</gene>
<dbReference type="CDD" id="cd02795">
    <property type="entry name" value="CBM6-CBM35-CBM36_like"/>
    <property type="match status" value="1"/>
</dbReference>
<keyword evidence="4" id="KW-0106">Calcium</keyword>
<dbReference type="EC" id="3.1.6.1" evidence="7"/>
<keyword evidence="2" id="KW-0479">Metal-binding</keyword>
<evidence type="ECO:0000256" key="5">
    <source>
        <dbReference type="SAM" id="SignalP"/>
    </source>
</evidence>
<dbReference type="AlphaFoldDB" id="A0A517YID4"/>
<feature type="signal peptide" evidence="5">
    <location>
        <begin position="1"/>
        <end position="25"/>
    </location>
</feature>
<dbReference type="Pfam" id="PF00884">
    <property type="entry name" value="Sulfatase"/>
    <property type="match status" value="1"/>
</dbReference>
<dbReference type="EMBL" id="CP036274">
    <property type="protein sequence ID" value="QDU29972.1"/>
    <property type="molecule type" value="Genomic_DNA"/>
</dbReference>
<dbReference type="OrthoDB" id="9783154at2"/>
<keyword evidence="5" id="KW-0732">Signal</keyword>
<feature type="domain" description="Sulfatase N-terminal" evidence="6">
    <location>
        <begin position="31"/>
        <end position="338"/>
    </location>
</feature>
<dbReference type="Gene3D" id="3.40.720.10">
    <property type="entry name" value="Alkaline Phosphatase, subunit A"/>
    <property type="match status" value="1"/>
</dbReference>
<evidence type="ECO:0000313" key="7">
    <source>
        <dbReference type="EMBL" id="QDU29972.1"/>
    </source>
</evidence>
<keyword evidence="8" id="KW-1185">Reference proteome</keyword>
<accession>A0A517YID4</accession>
<dbReference type="InterPro" id="IPR017850">
    <property type="entry name" value="Alkaline_phosphatase_core_sf"/>
</dbReference>
<dbReference type="SUPFAM" id="SSF53649">
    <property type="entry name" value="Alkaline phosphatase-like"/>
    <property type="match status" value="1"/>
</dbReference>
<keyword evidence="3 7" id="KW-0378">Hydrolase</keyword>
<protein>
    <submittedName>
        <fullName evidence="7">Arylsulfatase</fullName>
        <ecNumber evidence="7">3.1.6.1</ecNumber>
    </submittedName>
</protein>
<evidence type="ECO:0000256" key="4">
    <source>
        <dbReference type="ARBA" id="ARBA00022837"/>
    </source>
</evidence>
<reference evidence="7 8" key="1">
    <citation type="submission" date="2019-02" db="EMBL/GenBank/DDBJ databases">
        <title>Deep-cultivation of Planctomycetes and their phenomic and genomic characterization uncovers novel biology.</title>
        <authorList>
            <person name="Wiegand S."/>
            <person name="Jogler M."/>
            <person name="Boedeker C."/>
            <person name="Pinto D."/>
            <person name="Vollmers J."/>
            <person name="Rivas-Marin E."/>
            <person name="Kohn T."/>
            <person name="Peeters S.H."/>
            <person name="Heuer A."/>
            <person name="Rast P."/>
            <person name="Oberbeckmann S."/>
            <person name="Bunk B."/>
            <person name="Jeske O."/>
            <person name="Meyerdierks A."/>
            <person name="Storesund J.E."/>
            <person name="Kallscheuer N."/>
            <person name="Luecker S."/>
            <person name="Lage O.M."/>
            <person name="Pohl T."/>
            <person name="Merkel B.J."/>
            <person name="Hornburger P."/>
            <person name="Mueller R.-W."/>
            <person name="Bruemmer F."/>
            <person name="Labrenz M."/>
            <person name="Spormann A.M."/>
            <person name="Op den Camp H."/>
            <person name="Overmann J."/>
            <person name="Amann R."/>
            <person name="Jetten M.S.M."/>
            <person name="Mascher T."/>
            <person name="Medema M.H."/>
            <person name="Devos D.P."/>
            <person name="Kaster A.-K."/>
            <person name="Ovreas L."/>
            <person name="Rohde M."/>
            <person name="Galperin M.Y."/>
            <person name="Jogler C."/>
        </authorList>
    </citation>
    <scope>NUCLEOTIDE SEQUENCE [LARGE SCALE GENOMIC DNA]</scope>
    <source>
        <strain evidence="7 8">ETA_A8</strain>
    </source>
</reference>
<dbReference type="InterPro" id="IPR024607">
    <property type="entry name" value="Sulfatase_CS"/>
</dbReference>
<dbReference type="GO" id="GO:0004065">
    <property type="term" value="F:arylsulfatase activity"/>
    <property type="evidence" value="ECO:0007669"/>
    <property type="project" value="UniProtKB-EC"/>
</dbReference>
<dbReference type="Proteomes" id="UP000315017">
    <property type="component" value="Chromosome"/>
</dbReference>
<evidence type="ECO:0000256" key="3">
    <source>
        <dbReference type="ARBA" id="ARBA00022801"/>
    </source>
</evidence>
<dbReference type="Gene3D" id="2.60.120.260">
    <property type="entry name" value="Galactose-binding domain-like"/>
    <property type="match status" value="1"/>
</dbReference>
<dbReference type="PANTHER" id="PTHR42693">
    <property type="entry name" value="ARYLSULFATASE FAMILY MEMBER"/>
    <property type="match status" value="1"/>
</dbReference>
<dbReference type="InterPro" id="IPR050738">
    <property type="entry name" value="Sulfatase"/>
</dbReference>
<organism evidence="7 8">
    <name type="scientific">Anatilimnocola aggregata</name>
    <dbReference type="NCBI Taxonomy" id="2528021"/>
    <lineage>
        <taxon>Bacteria</taxon>
        <taxon>Pseudomonadati</taxon>
        <taxon>Planctomycetota</taxon>
        <taxon>Planctomycetia</taxon>
        <taxon>Pirellulales</taxon>
        <taxon>Pirellulaceae</taxon>
        <taxon>Anatilimnocola</taxon>
    </lineage>
</organism>
<evidence type="ECO:0000259" key="6">
    <source>
        <dbReference type="Pfam" id="PF00884"/>
    </source>
</evidence>
<evidence type="ECO:0000313" key="8">
    <source>
        <dbReference type="Proteomes" id="UP000315017"/>
    </source>
</evidence>
<evidence type="ECO:0000256" key="1">
    <source>
        <dbReference type="ARBA" id="ARBA00008779"/>
    </source>
</evidence>
<dbReference type="InterPro" id="IPR000917">
    <property type="entry name" value="Sulfatase_N"/>
</dbReference>
<proteinExistence type="inferred from homology"/>
<dbReference type="PROSITE" id="PS00523">
    <property type="entry name" value="SULFATASE_1"/>
    <property type="match status" value="1"/>
</dbReference>
<comment type="similarity">
    <text evidence="1">Belongs to the sulfatase family.</text>
</comment>
<dbReference type="GO" id="GO:0046872">
    <property type="term" value="F:metal ion binding"/>
    <property type="evidence" value="ECO:0007669"/>
    <property type="project" value="UniProtKB-KW"/>
</dbReference>
<dbReference type="KEGG" id="aagg:ETAA8_50900"/>
<dbReference type="RefSeq" id="WP_145094649.1">
    <property type="nucleotide sequence ID" value="NZ_CP036274.1"/>
</dbReference>
<dbReference type="PANTHER" id="PTHR42693:SF53">
    <property type="entry name" value="ENDO-4-O-SULFATASE"/>
    <property type="match status" value="1"/>
</dbReference>
<name>A0A517YID4_9BACT</name>
<evidence type="ECO:0000256" key="2">
    <source>
        <dbReference type="ARBA" id="ARBA00022723"/>
    </source>
</evidence>